<proteinExistence type="predicted"/>
<sequence length="47" mass="5537">MLNLYRSCNDLSIEYMYSYVSHTLPQVFSHPWLILIQISFVVTEEVG</sequence>
<comment type="caution">
    <text evidence="1">The sequence shown here is derived from an EMBL/GenBank/DDBJ whole genome shotgun (WGS) entry which is preliminary data.</text>
</comment>
<gene>
    <name evidence="1" type="ORF">PLAN_160128</name>
</gene>
<dbReference type="Proteomes" id="UP000196521">
    <property type="component" value="Unassembled WGS sequence"/>
</dbReference>
<accession>A0A6J7ZJT6</accession>
<organism evidence="1 2">
    <name type="scientific">Planktothrix rubescens CCAP 1459/22</name>
    <dbReference type="NCBI Taxonomy" id="329571"/>
    <lineage>
        <taxon>Bacteria</taxon>
        <taxon>Bacillati</taxon>
        <taxon>Cyanobacteriota</taxon>
        <taxon>Cyanophyceae</taxon>
        <taxon>Oscillatoriophycideae</taxon>
        <taxon>Oscillatoriales</taxon>
        <taxon>Microcoleaceae</taxon>
        <taxon>Planktothrix</taxon>
    </lineage>
</organism>
<keyword evidence="2" id="KW-1185">Reference proteome</keyword>
<dbReference type="EMBL" id="CZCZ02000011">
    <property type="protein sequence ID" value="CAC5342259.1"/>
    <property type="molecule type" value="Genomic_DNA"/>
</dbReference>
<name>A0A6J7ZJT6_PLARU</name>
<protein>
    <submittedName>
        <fullName evidence="1">Uncharacterized protein</fullName>
    </submittedName>
</protein>
<dbReference type="AlphaFoldDB" id="A0A6J7ZJT6"/>
<evidence type="ECO:0000313" key="1">
    <source>
        <dbReference type="EMBL" id="CAC5342259.1"/>
    </source>
</evidence>
<evidence type="ECO:0000313" key="2">
    <source>
        <dbReference type="Proteomes" id="UP000196521"/>
    </source>
</evidence>
<reference evidence="1" key="1">
    <citation type="submission" date="2020-05" db="EMBL/GenBank/DDBJ databases">
        <authorList>
            <consortium name="Genoscope - CEA"/>
            <person name="William W."/>
        </authorList>
    </citation>
    <scope>NUCLEOTIDE SEQUENCE [LARGE SCALE GENOMIC DNA]</scope>
    <source>
        <strain evidence="1">PCC 7821</strain>
    </source>
</reference>